<keyword evidence="3" id="KW-1185">Reference proteome</keyword>
<dbReference type="Proteomes" id="UP001232245">
    <property type="component" value="Unassembled WGS sequence"/>
</dbReference>
<dbReference type="Pfam" id="PF18754">
    <property type="entry name" value="Nmad3"/>
    <property type="match status" value="1"/>
</dbReference>
<dbReference type="InterPro" id="IPR041135">
    <property type="entry name" value="Nmad3"/>
</dbReference>
<feature type="domain" description="Nucleotide modification associated" evidence="1">
    <location>
        <begin position="3"/>
        <end position="290"/>
    </location>
</feature>
<dbReference type="EMBL" id="JAUSTZ010000001">
    <property type="protein sequence ID" value="MDQ0224419.1"/>
    <property type="molecule type" value="Genomic_DNA"/>
</dbReference>
<evidence type="ECO:0000313" key="2">
    <source>
        <dbReference type="EMBL" id="MDQ0224419.1"/>
    </source>
</evidence>
<accession>A0ABT9YXG5</accession>
<comment type="caution">
    <text evidence="2">The sequence shown here is derived from an EMBL/GenBank/DDBJ whole genome shotgun (WGS) entry which is preliminary data.</text>
</comment>
<sequence length="309" mass="35774">MEKLILSRKGFDSTSGNGYSPFDPKTGKFIVLPIPEDEEKDALYKYNELSLVSQFFEGIYAKNLQELINHPKMYFGKNTKIEVRNRSAHYDPILGRCPWLTNGPEFGAFGQSEAAAGHLRNNQVQEGSIFLFFSRFTPIKYRVHPLDPIGAWTQGAYFIYGWLKVNKVITKVNQSELPIEVRDRHPHGSDYDFINRDNNTIFLAAEKLFEDMEIPGSGYFPKLTSDLLLSSELHKNQPSIWKLPSFFNTDDYRPTYLNVEENISNRWLNCPDNSNYCYVQSTGRGQEYVSNLKDKSLEWLRSLFIDNYK</sequence>
<evidence type="ECO:0000259" key="1">
    <source>
        <dbReference type="Pfam" id="PF18754"/>
    </source>
</evidence>
<evidence type="ECO:0000313" key="3">
    <source>
        <dbReference type="Proteomes" id="UP001232245"/>
    </source>
</evidence>
<protein>
    <recommendedName>
        <fullName evidence="1">Nucleotide modification associated domain-containing protein</fullName>
    </recommendedName>
</protein>
<organism evidence="2 3">
    <name type="scientific">Metabacillus niabensis</name>
    <dbReference type="NCBI Taxonomy" id="324854"/>
    <lineage>
        <taxon>Bacteria</taxon>
        <taxon>Bacillati</taxon>
        <taxon>Bacillota</taxon>
        <taxon>Bacilli</taxon>
        <taxon>Bacillales</taxon>
        <taxon>Bacillaceae</taxon>
        <taxon>Metabacillus</taxon>
    </lineage>
</organism>
<proteinExistence type="predicted"/>
<gene>
    <name evidence="2" type="ORF">J2S02_000741</name>
</gene>
<reference evidence="2 3" key="1">
    <citation type="submission" date="2023-07" db="EMBL/GenBank/DDBJ databases">
        <title>Genomic Encyclopedia of Type Strains, Phase IV (KMG-IV): sequencing the most valuable type-strain genomes for metagenomic binning, comparative biology and taxonomic classification.</title>
        <authorList>
            <person name="Goeker M."/>
        </authorList>
    </citation>
    <scope>NUCLEOTIDE SEQUENCE [LARGE SCALE GENOMIC DNA]</scope>
    <source>
        <strain evidence="2 3">DSM 17723</strain>
    </source>
</reference>
<dbReference type="RefSeq" id="WP_174881910.1">
    <property type="nucleotide sequence ID" value="NZ_CADEPK010000458.1"/>
</dbReference>
<name>A0ABT9YXG5_9BACI</name>